<name>A0AAV5U0Z3_9BILA</name>
<evidence type="ECO:0000313" key="8">
    <source>
        <dbReference type="EMBL" id="GMT00104.1"/>
    </source>
</evidence>
<accession>A0AAV5U0Z3</accession>
<organism evidence="8 9">
    <name type="scientific">Pristionchus entomophagus</name>
    <dbReference type="NCBI Taxonomy" id="358040"/>
    <lineage>
        <taxon>Eukaryota</taxon>
        <taxon>Metazoa</taxon>
        <taxon>Ecdysozoa</taxon>
        <taxon>Nematoda</taxon>
        <taxon>Chromadorea</taxon>
        <taxon>Rhabditida</taxon>
        <taxon>Rhabditina</taxon>
        <taxon>Diplogasteromorpha</taxon>
        <taxon>Diplogasteroidea</taxon>
        <taxon>Neodiplogasteridae</taxon>
        <taxon>Pristionchus</taxon>
    </lineage>
</organism>
<dbReference type="PANTHER" id="PTHR46462:SF3">
    <property type="entry name" value="UPSET, ISOFORM A"/>
    <property type="match status" value="1"/>
</dbReference>
<keyword evidence="9" id="KW-1185">Reference proteome</keyword>
<dbReference type="SMART" id="SM00249">
    <property type="entry name" value="PHD"/>
    <property type="match status" value="1"/>
</dbReference>
<feature type="compositionally biased region" description="Polar residues" evidence="6">
    <location>
        <begin position="27"/>
        <end position="39"/>
    </location>
</feature>
<feature type="region of interest" description="Disordered" evidence="6">
    <location>
        <begin position="273"/>
        <end position="306"/>
    </location>
</feature>
<dbReference type="InterPro" id="IPR001965">
    <property type="entry name" value="Znf_PHD"/>
</dbReference>
<keyword evidence="4" id="KW-0156">Chromatin regulator</keyword>
<evidence type="ECO:0000313" key="9">
    <source>
        <dbReference type="Proteomes" id="UP001432027"/>
    </source>
</evidence>
<dbReference type="GO" id="GO:0008270">
    <property type="term" value="F:zinc ion binding"/>
    <property type="evidence" value="ECO:0007669"/>
    <property type="project" value="UniProtKB-KW"/>
</dbReference>
<feature type="non-terminal residue" evidence="8">
    <location>
        <position position="1"/>
    </location>
</feature>
<dbReference type="GO" id="GO:0070210">
    <property type="term" value="C:Rpd3L-Expanded complex"/>
    <property type="evidence" value="ECO:0007669"/>
    <property type="project" value="TreeGrafter"/>
</dbReference>
<dbReference type="InterPro" id="IPR013083">
    <property type="entry name" value="Znf_RING/FYVE/PHD"/>
</dbReference>
<dbReference type="AlphaFoldDB" id="A0AAV5U0Z3"/>
<dbReference type="PROSITE" id="PS50016">
    <property type="entry name" value="ZF_PHD_2"/>
    <property type="match status" value="1"/>
</dbReference>
<evidence type="ECO:0000256" key="5">
    <source>
        <dbReference type="PROSITE-ProRule" id="PRU00146"/>
    </source>
</evidence>
<feature type="compositionally biased region" description="Low complexity" evidence="6">
    <location>
        <begin position="94"/>
        <end position="106"/>
    </location>
</feature>
<keyword evidence="1" id="KW-0479">Metal-binding</keyword>
<dbReference type="GO" id="GO:0006325">
    <property type="term" value="P:chromatin organization"/>
    <property type="evidence" value="ECO:0007669"/>
    <property type="project" value="UniProtKB-KW"/>
</dbReference>
<feature type="domain" description="PHD-type" evidence="7">
    <location>
        <begin position="310"/>
        <end position="360"/>
    </location>
</feature>
<dbReference type="Proteomes" id="UP001432027">
    <property type="component" value="Unassembled WGS sequence"/>
</dbReference>
<sequence>FVAKNGMDKLLRKKRREMNDDEEEKTSASAFSIASNKTVVTGEIKKEENEREEEVEESIISRRSSGLLVNSKTGRIIEPPQKKSKSTKTDEMTKSSTSSTVEVATSNNPVKGDRPMSTNRLGAKDSQNNISNDVSLSIAKALLYKDPRFPQSHADRRWEWKPEELQMKARWLLPKINSTHKTHFSIIDVIIHINFLRNSARKGDRTKNPLIPFGESIEMVEIAINSSVSKEGEKKKSRDSTSTGSAKNAMEIDQSEELIFSLWLLVTPCGSEVKQPTHERKDDHQKQPLRVVKKSNEDKSAENEEDEEGEVSCICGQTEGDGKPMVQCDTCKVWRHILCVFPETKRAPKGRYECYKCILCPERAIFHEDQLKKIQELKQREK</sequence>
<dbReference type="EMBL" id="BTSX01000005">
    <property type="protein sequence ID" value="GMT00104.1"/>
    <property type="molecule type" value="Genomic_DNA"/>
</dbReference>
<evidence type="ECO:0000259" key="7">
    <source>
        <dbReference type="PROSITE" id="PS50016"/>
    </source>
</evidence>
<dbReference type="PANTHER" id="PTHR46462">
    <property type="entry name" value="UPSET, ISOFORM A"/>
    <property type="match status" value="1"/>
</dbReference>
<evidence type="ECO:0000256" key="6">
    <source>
        <dbReference type="SAM" id="MobiDB-lite"/>
    </source>
</evidence>
<feature type="compositionally biased region" description="Basic and acidic residues" evidence="6">
    <location>
        <begin position="230"/>
        <end position="239"/>
    </location>
</feature>
<feature type="region of interest" description="Disordered" evidence="6">
    <location>
        <begin position="1"/>
        <end position="129"/>
    </location>
</feature>
<evidence type="ECO:0000256" key="2">
    <source>
        <dbReference type="ARBA" id="ARBA00022771"/>
    </source>
</evidence>
<dbReference type="InterPro" id="IPR011011">
    <property type="entry name" value="Znf_FYVE_PHD"/>
</dbReference>
<gene>
    <name evidence="8" type="ORF">PENTCL1PPCAC_22278</name>
</gene>
<dbReference type="GO" id="GO:0034967">
    <property type="term" value="C:Set3 complex"/>
    <property type="evidence" value="ECO:0007669"/>
    <property type="project" value="TreeGrafter"/>
</dbReference>
<dbReference type="Gene3D" id="3.30.40.10">
    <property type="entry name" value="Zinc/RING finger domain, C3HC4 (zinc finger)"/>
    <property type="match status" value="1"/>
</dbReference>
<proteinExistence type="predicted"/>
<dbReference type="Pfam" id="PF00628">
    <property type="entry name" value="PHD"/>
    <property type="match status" value="1"/>
</dbReference>
<dbReference type="GO" id="GO:0006355">
    <property type="term" value="P:regulation of DNA-templated transcription"/>
    <property type="evidence" value="ECO:0007669"/>
    <property type="project" value="TreeGrafter"/>
</dbReference>
<protein>
    <recommendedName>
        <fullName evidence="7">PHD-type domain-containing protein</fullName>
    </recommendedName>
</protein>
<feature type="compositionally biased region" description="Basic and acidic residues" evidence="6">
    <location>
        <begin position="275"/>
        <end position="286"/>
    </location>
</feature>
<feature type="compositionally biased region" description="Basic and acidic residues" evidence="6">
    <location>
        <begin position="1"/>
        <end position="10"/>
    </location>
</feature>
<keyword evidence="3" id="KW-0862">Zinc</keyword>
<comment type="caution">
    <text evidence="8">The sequence shown here is derived from an EMBL/GenBank/DDBJ whole genome shotgun (WGS) entry which is preliminary data.</text>
</comment>
<reference evidence="8" key="1">
    <citation type="submission" date="2023-10" db="EMBL/GenBank/DDBJ databases">
        <title>Genome assembly of Pristionchus species.</title>
        <authorList>
            <person name="Yoshida K."/>
            <person name="Sommer R.J."/>
        </authorList>
    </citation>
    <scope>NUCLEOTIDE SEQUENCE</scope>
    <source>
        <strain evidence="8">RS0144</strain>
    </source>
</reference>
<evidence type="ECO:0000256" key="1">
    <source>
        <dbReference type="ARBA" id="ARBA00022723"/>
    </source>
</evidence>
<keyword evidence="2 5" id="KW-0863">Zinc-finger</keyword>
<evidence type="ECO:0000256" key="4">
    <source>
        <dbReference type="ARBA" id="ARBA00022853"/>
    </source>
</evidence>
<dbReference type="SUPFAM" id="SSF57903">
    <property type="entry name" value="FYVE/PHD zinc finger"/>
    <property type="match status" value="1"/>
</dbReference>
<feature type="region of interest" description="Disordered" evidence="6">
    <location>
        <begin position="228"/>
        <end position="250"/>
    </location>
</feature>
<evidence type="ECO:0000256" key="3">
    <source>
        <dbReference type="ARBA" id="ARBA00022833"/>
    </source>
</evidence>
<feature type="compositionally biased region" description="Polar residues" evidence="6">
    <location>
        <begin position="116"/>
        <end position="129"/>
    </location>
</feature>
<dbReference type="InterPro" id="IPR019787">
    <property type="entry name" value="Znf_PHD-finger"/>
</dbReference>